<name>A0A1M2V532_TRAPU</name>
<dbReference type="InterPro" id="IPR000477">
    <property type="entry name" value="RT_dom"/>
</dbReference>
<dbReference type="PANTHER" id="PTHR33481:SF1">
    <property type="entry name" value="ENDONUCLEASE_EXONUCLEASE_PHOSPHATASE DOMAIN-CONTAINING PROTEIN-RELATED"/>
    <property type="match status" value="1"/>
</dbReference>
<dbReference type="InterPro" id="IPR036691">
    <property type="entry name" value="Endo/exonu/phosph_ase_sf"/>
</dbReference>
<dbReference type="InterPro" id="IPR005135">
    <property type="entry name" value="Endo/exonuclease/phosphatase"/>
</dbReference>
<dbReference type="EMBL" id="MNAD01001651">
    <property type="protein sequence ID" value="OJT02704.1"/>
    <property type="molecule type" value="Genomic_DNA"/>
</dbReference>
<dbReference type="GO" id="GO:0003824">
    <property type="term" value="F:catalytic activity"/>
    <property type="evidence" value="ECO:0007669"/>
    <property type="project" value="InterPro"/>
</dbReference>
<evidence type="ECO:0000313" key="3">
    <source>
        <dbReference type="EMBL" id="OJT02704.1"/>
    </source>
</evidence>
<evidence type="ECO:0000259" key="2">
    <source>
        <dbReference type="PROSITE" id="PS50878"/>
    </source>
</evidence>
<sequence>MPPRDGASTSTLVIEITDTSSRARQRALAGTTLPFADGVRTAQVLEDRRQVPQCPQCHRWNHFRGQCRANSTTCAQCGEAHDIRHHRALATCCRGSDAPECNHPARCINCGQAHRATSHECPYHIHRNDIAWHQAHPPASQRARARTAEPTLNNDNGTRPARGSQSEPYYGPIKTVTSNSDPAGEVLKGTQVHPAWLLMETCGPARVCAYVNRELAHMRPQLCAHFVNHRDMILISLDIDGETHYYLNIYNDDRSTALTWLQENADMLPPLNLVVGDFNLHSTMWEPDAPHESARAQELVDFMAGIGMSLVNTDGRPTHRPHNARLRSTVPDLIWAPSDCVANGEADARINLDGRGLSDHALISVVTRVGWWEQPLPPSIKRKSPAEKEFLGELVDAVAAVQVELGTIVDIQRTCDDIMAAVRRTWDAHAEVPWPSSRSKRWWHQSCTDALEMLRTQRSGAARRTFKHAVKKAKAEFYEEHIAAACEKGKRVWDVVSWTKPRALPMYKSLVHDGRPLVELGELWNAVDATYNSAAHREVDMSFLDDMPEADERDFPPISRQELRDAVSDVSSRSAPGSDHLRWPYVAALVKHEACGEILRQLFNACIEKAFWPAQFKEAVSVIIPKPKKDDYSRLKAYRPVVLLSCLGKLCEKVLAARLHFEGQKWGAFHPAQFGGTKQHSTVDAGMMLVHRIRQGWARGLDTSVLAFDVAQFYPSVNHRMLLGILRKQGFSTTLVKFLGQYLSGRSTAYRWDVLTSPLFVAVDVGVVQGSSLSPPLANLYIAPVIHRLCPTSSDGTGGHPWLQFFVDDGLWSVSRADLNWNVSVLRDEYQRTIKEFERVGLRVEHDKTEACHFSRKRADPTLDLGEAPFTGDTPLKPVPVLRHLGFYLDKKLTFRAHVRFYGARAASTAQSLLMLGNSIRGMPPAQRRTLYKSCVVPLMTYGCQLWYRRKGTKWHLEFLRKAQNTAARWITGAFKTSPRGGMEVLAALPPIRLHIEKLVNRTG</sequence>
<accession>A0A1M2V532</accession>
<dbReference type="STRING" id="154538.A0A1M2V532"/>
<reference evidence="3 4" key="1">
    <citation type="submission" date="2016-10" db="EMBL/GenBank/DDBJ databases">
        <title>Genome sequence of the basidiomycete white-rot fungus Trametes pubescens.</title>
        <authorList>
            <person name="Makela M.R."/>
            <person name="Granchi Z."/>
            <person name="Peng M."/>
            <person name="De Vries R.P."/>
            <person name="Grigoriev I."/>
            <person name="Riley R."/>
            <person name="Hilden K."/>
        </authorList>
    </citation>
    <scope>NUCLEOTIDE SEQUENCE [LARGE SCALE GENOMIC DNA]</scope>
    <source>
        <strain evidence="3 4">FBCC735</strain>
    </source>
</reference>
<dbReference type="Gene3D" id="3.60.10.10">
    <property type="entry name" value="Endonuclease/exonuclease/phosphatase"/>
    <property type="match status" value="1"/>
</dbReference>
<dbReference type="SUPFAM" id="SSF56219">
    <property type="entry name" value="DNase I-like"/>
    <property type="match status" value="1"/>
</dbReference>
<dbReference type="Proteomes" id="UP000184267">
    <property type="component" value="Unassembled WGS sequence"/>
</dbReference>
<organism evidence="3 4">
    <name type="scientific">Trametes pubescens</name>
    <name type="common">White-rot fungus</name>
    <dbReference type="NCBI Taxonomy" id="154538"/>
    <lineage>
        <taxon>Eukaryota</taxon>
        <taxon>Fungi</taxon>
        <taxon>Dikarya</taxon>
        <taxon>Basidiomycota</taxon>
        <taxon>Agaricomycotina</taxon>
        <taxon>Agaricomycetes</taxon>
        <taxon>Polyporales</taxon>
        <taxon>Polyporaceae</taxon>
        <taxon>Trametes</taxon>
    </lineage>
</organism>
<feature type="domain" description="Reverse transcriptase" evidence="2">
    <location>
        <begin position="605"/>
        <end position="889"/>
    </location>
</feature>
<keyword evidence="4" id="KW-1185">Reference proteome</keyword>
<dbReference type="SUPFAM" id="SSF56672">
    <property type="entry name" value="DNA/RNA polymerases"/>
    <property type="match status" value="1"/>
</dbReference>
<dbReference type="OrthoDB" id="2804491at2759"/>
<proteinExistence type="predicted"/>
<dbReference type="CDD" id="cd01650">
    <property type="entry name" value="RT_nLTR_like"/>
    <property type="match status" value="1"/>
</dbReference>
<feature type="region of interest" description="Disordered" evidence="1">
    <location>
        <begin position="139"/>
        <end position="170"/>
    </location>
</feature>
<dbReference type="Pfam" id="PF14529">
    <property type="entry name" value="Exo_endo_phos_2"/>
    <property type="match status" value="1"/>
</dbReference>
<dbReference type="PROSITE" id="PS50878">
    <property type="entry name" value="RT_POL"/>
    <property type="match status" value="1"/>
</dbReference>
<evidence type="ECO:0000256" key="1">
    <source>
        <dbReference type="SAM" id="MobiDB-lite"/>
    </source>
</evidence>
<feature type="compositionally biased region" description="Polar residues" evidence="1">
    <location>
        <begin position="150"/>
        <end position="167"/>
    </location>
</feature>
<feature type="non-terminal residue" evidence="3">
    <location>
        <position position="1004"/>
    </location>
</feature>
<dbReference type="AlphaFoldDB" id="A0A1M2V532"/>
<evidence type="ECO:0000313" key="4">
    <source>
        <dbReference type="Proteomes" id="UP000184267"/>
    </source>
</evidence>
<dbReference type="PANTHER" id="PTHR33481">
    <property type="entry name" value="REVERSE TRANSCRIPTASE"/>
    <property type="match status" value="1"/>
</dbReference>
<comment type="caution">
    <text evidence="3">The sequence shown here is derived from an EMBL/GenBank/DDBJ whole genome shotgun (WGS) entry which is preliminary data.</text>
</comment>
<protein>
    <recommendedName>
        <fullName evidence="2">Reverse transcriptase domain-containing protein</fullName>
    </recommendedName>
</protein>
<dbReference type="Pfam" id="PF00078">
    <property type="entry name" value="RVT_1"/>
    <property type="match status" value="1"/>
</dbReference>
<dbReference type="InterPro" id="IPR043502">
    <property type="entry name" value="DNA/RNA_pol_sf"/>
</dbReference>
<gene>
    <name evidence="3" type="ORF">TRAPUB_6778</name>
</gene>